<dbReference type="eggNOG" id="ENOG502S152">
    <property type="taxonomic scope" value="Eukaryota"/>
</dbReference>
<proteinExistence type="inferred from homology"/>
<reference evidence="6 7" key="1">
    <citation type="submission" date="2014-02" db="EMBL/GenBank/DDBJ databases">
        <title>The genome sequence of the entomopathogenic fungus Metarhizium robertsii ARSEF 2575.</title>
        <authorList>
            <person name="Giuliano Garisto Donzelli B."/>
            <person name="Roe B.A."/>
            <person name="Macmil S.L."/>
            <person name="Krasnoff S.B."/>
            <person name="Gibson D.M."/>
        </authorList>
    </citation>
    <scope>NUCLEOTIDE SEQUENCE [LARGE SCALE GENOMIC DNA]</scope>
    <source>
        <strain evidence="6 7">ARSEF 2575</strain>
    </source>
</reference>
<name>A0A014MUK2_9HYPO</name>
<dbReference type="PANTHER" id="PTHR10730:SF53">
    <property type="entry name" value="GLYCOSYLTRANSFERASE 25 FAMILY MEMBER"/>
    <property type="match status" value="1"/>
</dbReference>
<evidence type="ECO:0000259" key="5">
    <source>
        <dbReference type="Pfam" id="PF01755"/>
    </source>
</evidence>
<dbReference type="Pfam" id="PF01755">
    <property type="entry name" value="Glyco_transf_25"/>
    <property type="match status" value="1"/>
</dbReference>
<dbReference type="EMBL" id="JELW01000146">
    <property type="protein sequence ID" value="EXU94810.1"/>
    <property type="molecule type" value="Genomic_DNA"/>
</dbReference>
<gene>
    <name evidence="6" type="ORF">X797_012107</name>
</gene>
<feature type="domain" description="Glycosyl transferase family 25" evidence="5">
    <location>
        <begin position="69"/>
        <end position="291"/>
    </location>
</feature>
<dbReference type="HOGENOM" id="CLU_032992_0_0_1"/>
<evidence type="ECO:0000313" key="6">
    <source>
        <dbReference type="EMBL" id="EXU94810.1"/>
    </source>
</evidence>
<feature type="compositionally biased region" description="Polar residues" evidence="4">
    <location>
        <begin position="326"/>
        <end position="342"/>
    </location>
</feature>
<dbReference type="Proteomes" id="UP000030151">
    <property type="component" value="Unassembled WGS sequence"/>
</dbReference>
<protein>
    <submittedName>
        <fullName evidence="6">Glycosyl transferase family 25 protein</fullName>
    </submittedName>
</protein>
<evidence type="ECO:0000256" key="1">
    <source>
        <dbReference type="ARBA" id="ARBA00006721"/>
    </source>
</evidence>
<evidence type="ECO:0000313" key="7">
    <source>
        <dbReference type="Proteomes" id="UP000030151"/>
    </source>
</evidence>
<evidence type="ECO:0000256" key="2">
    <source>
        <dbReference type="ARBA" id="ARBA00022676"/>
    </source>
</evidence>
<dbReference type="InterPro" id="IPR002654">
    <property type="entry name" value="Glyco_trans_25"/>
</dbReference>
<dbReference type="PANTHER" id="PTHR10730">
    <property type="entry name" value="PROCOLLAGEN-LYSINE,2-OXOGLUTARATE 5-DIOXYGENASE/GLYCOSYLTRANSFERASE 25 FAMILY MEMBER"/>
    <property type="match status" value="1"/>
</dbReference>
<keyword evidence="2" id="KW-0328">Glycosyltransferase</keyword>
<comment type="caution">
    <text evidence="6">The sequence shown here is derived from an EMBL/GenBank/DDBJ whole genome shotgun (WGS) entry which is preliminary data.</text>
</comment>
<accession>A0A014MUK2</accession>
<feature type="region of interest" description="Disordered" evidence="4">
    <location>
        <begin position="322"/>
        <end position="351"/>
    </location>
</feature>
<dbReference type="GO" id="GO:0016740">
    <property type="term" value="F:transferase activity"/>
    <property type="evidence" value="ECO:0007669"/>
    <property type="project" value="UniProtKB-KW"/>
</dbReference>
<dbReference type="AlphaFoldDB" id="A0A014MUK2"/>
<organism evidence="6 7">
    <name type="scientific">Metarhizium robertsii</name>
    <dbReference type="NCBI Taxonomy" id="568076"/>
    <lineage>
        <taxon>Eukaryota</taxon>
        <taxon>Fungi</taxon>
        <taxon>Dikarya</taxon>
        <taxon>Ascomycota</taxon>
        <taxon>Pezizomycotina</taxon>
        <taxon>Sordariomycetes</taxon>
        <taxon>Hypocreomycetidae</taxon>
        <taxon>Hypocreales</taxon>
        <taxon>Clavicipitaceae</taxon>
        <taxon>Metarhizium</taxon>
    </lineage>
</organism>
<dbReference type="CDD" id="cd06532">
    <property type="entry name" value="Glyco_transf_25"/>
    <property type="match status" value="1"/>
</dbReference>
<dbReference type="InterPro" id="IPR050757">
    <property type="entry name" value="Collagen_mod_GT25"/>
</dbReference>
<sequence length="388" mass="43535">MRFILRRHAQWLVLAAALLLTSLFFLKSEYLAHKTATSANLMAWHKLRESSELGEVAQKAGNSTLGFGSIYFINMKKRYDRLDAVSLQAYLSGVDVMPYSAVEPEMINDVGMPPTRVSLKEGEKGCWRAHANIWSAILRGKLPPVLILESDAAWDINLRKIMPNLNKHFRQFLFNISSARIPNPGWNANFDESISWERKEATDDPWLSDHWDLLSLGQCHETSENSNVSSIYHDPTVPPGKDYFGRVLGRERVIRQAGGIVCTTAYAISQTGAAKLLLNTAVKLDAPVDLVIREMILSGELVAYSVMPPIIAQWQYKPDIGMDQRGANSDINGPQGEQQSTKDPWPEVEQSGSVWITKPSHPDVAFEAMALNVAWQRIFGEKREKSNK</sequence>
<keyword evidence="3 6" id="KW-0808">Transferase</keyword>
<evidence type="ECO:0000256" key="4">
    <source>
        <dbReference type="SAM" id="MobiDB-lite"/>
    </source>
</evidence>
<comment type="similarity">
    <text evidence="1">Belongs to the glycosyltransferase 25 family.</text>
</comment>
<evidence type="ECO:0000256" key="3">
    <source>
        <dbReference type="ARBA" id="ARBA00022679"/>
    </source>
</evidence>